<reference evidence="2" key="1">
    <citation type="submission" date="2021-06" db="EMBL/GenBank/DDBJ databases">
        <authorList>
            <person name="Kallberg Y."/>
            <person name="Tangrot J."/>
            <person name="Rosling A."/>
        </authorList>
    </citation>
    <scope>NUCLEOTIDE SEQUENCE</scope>
    <source>
        <strain evidence="2">FL966</strain>
    </source>
</reference>
<evidence type="ECO:0000256" key="1">
    <source>
        <dbReference type="SAM" id="MobiDB-lite"/>
    </source>
</evidence>
<accession>A0A9N9C8V9</accession>
<name>A0A9N9C8V9_9GLOM</name>
<dbReference type="EMBL" id="CAJVQA010004285">
    <property type="protein sequence ID" value="CAG8595315.1"/>
    <property type="molecule type" value="Genomic_DNA"/>
</dbReference>
<dbReference type="Proteomes" id="UP000789759">
    <property type="component" value="Unassembled WGS sequence"/>
</dbReference>
<feature type="region of interest" description="Disordered" evidence="1">
    <location>
        <begin position="69"/>
        <end position="146"/>
    </location>
</feature>
<comment type="caution">
    <text evidence="2">The sequence shown here is derived from an EMBL/GenBank/DDBJ whole genome shotgun (WGS) entry which is preliminary data.</text>
</comment>
<evidence type="ECO:0000313" key="2">
    <source>
        <dbReference type="EMBL" id="CAG8595315.1"/>
    </source>
</evidence>
<evidence type="ECO:0000313" key="3">
    <source>
        <dbReference type="Proteomes" id="UP000789759"/>
    </source>
</evidence>
<organism evidence="2 3">
    <name type="scientific">Cetraspora pellucida</name>
    <dbReference type="NCBI Taxonomy" id="1433469"/>
    <lineage>
        <taxon>Eukaryota</taxon>
        <taxon>Fungi</taxon>
        <taxon>Fungi incertae sedis</taxon>
        <taxon>Mucoromycota</taxon>
        <taxon>Glomeromycotina</taxon>
        <taxon>Glomeromycetes</taxon>
        <taxon>Diversisporales</taxon>
        <taxon>Gigasporaceae</taxon>
        <taxon>Cetraspora</taxon>
    </lineage>
</organism>
<keyword evidence="3" id="KW-1185">Reference proteome</keyword>
<feature type="compositionally biased region" description="Basic and acidic residues" evidence="1">
    <location>
        <begin position="69"/>
        <end position="81"/>
    </location>
</feature>
<sequence>MLMRWKTMPSTKKIERKTYCPNRSLLKTPIKNHISKPCQKRSPPTTNSTRTYKIKEGIIFNYSWTEPVREEGRQKGSETGRIRKGKSKSVSNLSEDKKIKTPFKITEGKFEPDHDEAENGETNEKNERTKIEKDTGQEAMNNPPSKLERFEAANDRLLYGLELPNL</sequence>
<protein>
    <submittedName>
        <fullName evidence="2">2827_t:CDS:1</fullName>
    </submittedName>
</protein>
<gene>
    <name evidence="2" type="ORF">CPELLU_LOCUS6731</name>
</gene>
<feature type="compositionally biased region" description="Basic and acidic residues" evidence="1">
    <location>
        <begin position="122"/>
        <end position="136"/>
    </location>
</feature>
<proteinExistence type="predicted"/>
<dbReference type="AlphaFoldDB" id="A0A9N9C8V9"/>